<name>A0ABY7JLR0_9FIRM</name>
<keyword evidence="9 11" id="KW-0456">Lyase</keyword>
<proteinExistence type="inferred from homology"/>
<dbReference type="NCBIfam" id="NF000582">
    <property type="entry name" value="PRK00006.1"/>
    <property type="match status" value="1"/>
</dbReference>
<evidence type="ECO:0000256" key="8">
    <source>
        <dbReference type="ARBA" id="ARBA00023098"/>
    </source>
</evidence>
<evidence type="ECO:0000256" key="10">
    <source>
        <dbReference type="ARBA" id="ARBA00025049"/>
    </source>
</evidence>
<evidence type="ECO:0000256" key="4">
    <source>
        <dbReference type="ARBA" id="ARBA00013167"/>
    </source>
</evidence>
<dbReference type="InterPro" id="IPR010084">
    <property type="entry name" value="FabZ"/>
</dbReference>
<protein>
    <recommendedName>
        <fullName evidence="4">3-hydroxyacyl-[acyl-carrier-protein] dehydratase</fullName>
        <ecNumber evidence="4">4.2.1.59</ecNumber>
    </recommendedName>
</protein>
<keyword evidence="7" id="KW-0441">Lipid A biosynthesis</keyword>
<keyword evidence="12" id="KW-1185">Reference proteome</keyword>
<dbReference type="InterPro" id="IPR029069">
    <property type="entry name" value="HotDog_dom_sf"/>
</dbReference>
<evidence type="ECO:0000256" key="3">
    <source>
        <dbReference type="ARBA" id="ARBA00009174"/>
    </source>
</evidence>
<dbReference type="CDD" id="cd01288">
    <property type="entry name" value="FabZ"/>
    <property type="match status" value="1"/>
</dbReference>
<organism evidence="11 12">
    <name type="scientific">Peptostreptococcus equinus</name>
    <dbReference type="NCBI Taxonomy" id="3003601"/>
    <lineage>
        <taxon>Bacteria</taxon>
        <taxon>Bacillati</taxon>
        <taxon>Bacillota</taxon>
        <taxon>Clostridia</taxon>
        <taxon>Peptostreptococcales</taxon>
        <taxon>Peptostreptococcaceae</taxon>
        <taxon>Peptostreptococcus</taxon>
    </lineage>
</organism>
<gene>
    <name evidence="11" type="primary">fabZ</name>
    <name evidence="11" type="ORF">O0R46_06655</name>
</gene>
<dbReference type="PANTHER" id="PTHR30272">
    <property type="entry name" value="3-HYDROXYACYL-[ACYL-CARRIER-PROTEIN] DEHYDRATASE"/>
    <property type="match status" value="1"/>
</dbReference>
<comment type="similarity">
    <text evidence="3">Belongs to the thioester dehydratase family. FabZ subfamily.</text>
</comment>
<accession>A0ABY7JLR0</accession>
<comment type="catalytic activity">
    <reaction evidence="1">
        <text>a (3R)-hydroxyacyl-[ACP] = a (2E)-enoyl-[ACP] + H2O</text>
        <dbReference type="Rhea" id="RHEA:13097"/>
        <dbReference type="Rhea" id="RHEA-COMP:9925"/>
        <dbReference type="Rhea" id="RHEA-COMP:9945"/>
        <dbReference type="ChEBI" id="CHEBI:15377"/>
        <dbReference type="ChEBI" id="CHEBI:78784"/>
        <dbReference type="ChEBI" id="CHEBI:78827"/>
        <dbReference type="EC" id="4.2.1.59"/>
    </reaction>
</comment>
<keyword evidence="6" id="KW-0444">Lipid biosynthesis</keyword>
<evidence type="ECO:0000256" key="1">
    <source>
        <dbReference type="ARBA" id="ARBA00001055"/>
    </source>
</evidence>
<evidence type="ECO:0000313" key="11">
    <source>
        <dbReference type="EMBL" id="WAW14289.1"/>
    </source>
</evidence>
<dbReference type="EMBL" id="CP114052">
    <property type="protein sequence ID" value="WAW14289.1"/>
    <property type="molecule type" value="Genomic_DNA"/>
</dbReference>
<dbReference type="NCBIfam" id="TIGR01750">
    <property type="entry name" value="fabZ"/>
    <property type="match status" value="1"/>
</dbReference>
<dbReference type="SUPFAM" id="SSF54637">
    <property type="entry name" value="Thioesterase/thiol ester dehydrase-isomerase"/>
    <property type="match status" value="1"/>
</dbReference>
<dbReference type="EC" id="4.2.1.59" evidence="4"/>
<reference evidence="11" key="1">
    <citation type="submission" date="2022-12" db="EMBL/GenBank/DDBJ databases">
        <title>Peptostreptococcus.</title>
        <authorList>
            <person name="Lee S.H."/>
        </authorList>
    </citation>
    <scope>NUCLEOTIDE SEQUENCE</scope>
    <source>
        <strain evidence="11">CBA3647</strain>
    </source>
</reference>
<dbReference type="Gene3D" id="3.10.129.10">
    <property type="entry name" value="Hotdog Thioesterase"/>
    <property type="match status" value="1"/>
</dbReference>
<dbReference type="RefSeq" id="WP_269310953.1">
    <property type="nucleotide sequence ID" value="NZ_CP114052.1"/>
</dbReference>
<comment type="function">
    <text evidence="10">Involved in unsaturated fatty acids biosynthesis. Catalyzes the dehydration of short chain beta-hydroxyacyl-ACPs and long chain saturated and unsaturated beta-hydroxyacyl-ACPs.</text>
</comment>
<dbReference type="Pfam" id="PF07977">
    <property type="entry name" value="FabA"/>
    <property type="match status" value="1"/>
</dbReference>
<dbReference type="PANTHER" id="PTHR30272:SF1">
    <property type="entry name" value="3-HYDROXYACYL-[ACYL-CARRIER-PROTEIN] DEHYDRATASE"/>
    <property type="match status" value="1"/>
</dbReference>
<evidence type="ECO:0000256" key="5">
    <source>
        <dbReference type="ARBA" id="ARBA00022490"/>
    </source>
</evidence>
<comment type="subcellular location">
    <subcellularLocation>
        <location evidence="2">Cytoplasm</location>
    </subcellularLocation>
</comment>
<evidence type="ECO:0000256" key="9">
    <source>
        <dbReference type="ARBA" id="ARBA00023239"/>
    </source>
</evidence>
<evidence type="ECO:0000256" key="7">
    <source>
        <dbReference type="ARBA" id="ARBA00022556"/>
    </source>
</evidence>
<keyword evidence="8" id="KW-0443">Lipid metabolism</keyword>
<keyword evidence="5" id="KW-0963">Cytoplasm</keyword>
<dbReference type="InterPro" id="IPR013114">
    <property type="entry name" value="FabA_FabZ"/>
</dbReference>
<evidence type="ECO:0000313" key="12">
    <source>
        <dbReference type="Proteomes" id="UP001164187"/>
    </source>
</evidence>
<dbReference type="GO" id="GO:0019171">
    <property type="term" value="F:(3R)-hydroxyacyl-[acyl-carrier-protein] dehydratase activity"/>
    <property type="evidence" value="ECO:0007669"/>
    <property type="project" value="UniProtKB-EC"/>
</dbReference>
<evidence type="ECO:0000256" key="6">
    <source>
        <dbReference type="ARBA" id="ARBA00022516"/>
    </source>
</evidence>
<evidence type="ECO:0000256" key="2">
    <source>
        <dbReference type="ARBA" id="ARBA00004496"/>
    </source>
</evidence>
<sequence length="140" mass="15974">MLEIEEIEKIIPHRYPFLLIDKVIEMDIGKNIKAVKCVSANEEFFNGHFPKHKVMPGVLLIESIAQAGAVSILSMDEYKGKIAFFSGIKQAKFRREVRPGDKLDIEVEIIKLRKNYGIGKGKIFCQEEICVEAEISFFIN</sequence>
<dbReference type="Proteomes" id="UP001164187">
    <property type="component" value="Chromosome"/>
</dbReference>